<evidence type="ECO:0000313" key="2">
    <source>
        <dbReference type="EMBL" id="QKO29561.1"/>
    </source>
</evidence>
<organism evidence="1 3">
    <name type="scientific">Caproicibacterium lactatifermentans</name>
    <dbReference type="NCBI Taxonomy" id="2666138"/>
    <lineage>
        <taxon>Bacteria</taxon>
        <taxon>Bacillati</taxon>
        <taxon>Bacillota</taxon>
        <taxon>Clostridia</taxon>
        <taxon>Eubacteriales</taxon>
        <taxon>Oscillospiraceae</taxon>
        <taxon>Caproicibacterium</taxon>
    </lineage>
</organism>
<dbReference type="EMBL" id="CP046051">
    <property type="protein sequence ID" value="QKN23803.1"/>
    <property type="molecule type" value="Genomic_DNA"/>
</dbReference>
<reference evidence="3 4" key="1">
    <citation type="submission" date="2019-11" db="EMBL/GenBank/DDBJ databases">
        <authorList>
            <person name="Ren C."/>
            <person name="Wang H."/>
            <person name="Xu Y."/>
        </authorList>
    </citation>
    <scope>NUCLEOTIDE SEQUENCE [LARGE SCALE GENOMIC DNA]</scope>
    <source>
        <strain evidence="4">JNU-WLY1368</strain>
        <strain evidence="1 3">LBM 19010</strain>
    </source>
</reference>
<sequence>MDTITIYAYKSTEGMIWSSSPKDIYEKYVAELPEGWALHKCSCGRIGLKTPFGSVIAPHTALVTRNGIPFLAACNQTKCVFKYHYYRFTTIKKFVRLRQKNLQLCSPQKGLPFSFLQNRKGTGSK</sequence>
<gene>
    <name evidence="1" type="ORF">GJQ69_04515</name>
    <name evidence="2" type="ORF">GKP14_00060</name>
</gene>
<name>A0A859DU66_9FIRM</name>
<dbReference type="Proteomes" id="UP000501316">
    <property type="component" value="Chromosome"/>
</dbReference>
<accession>A0A859DU66</accession>
<reference evidence="2" key="3">
    <citation type="journal article" date="2022" name="Int. J. Syst. Evol. Microbiol.">
        <title>Caproicibacterium lactatifermentans sp. nov., isolated from pit clay used for the production of Chinese strong aroma-type liquor.</title>
        <authorList>
            <person name="Wang H."/>
            <person name="Gu Y."/>
            <person name="Zhao D."/>
            <person name="Qiao Z."/>
            <person name="Zheng J."/>
            <person name="Gao J."/>
            <person name="Ren C."/>
            <person name="Xu Y."/>
        </authorList>
    </citation>
    <scope>NUCLEOTIDE SEQUENCE</scope>
    <source>
        <strain evidence="2">JNU-WLY1368</strain>
    </source>
</reference>
<reference evidence="2" key="2">
    <citation type="journal article" date="2021" name="Appl. Environ. Microbiol.">
        <title>Adaptability of a Caproate-Producing Bacterium Contributes to Its Dominance in an Anaerobic Fermentation System.</title>
        <authorList>
            <person name="Wang H."/>
            <person name="Gu Y."/>
            <person name="Zhou W."/>
            <person name="Zhao D."/>
            <person name="Qiao Z."/>
            <person name="Zheng J."/>
            <person name="Gao J."/>
            <person name="Chen X."/>
            <person name="Ren C."/>
            <person name="Xu Y."/>
        </authorList>
    </citation>
    <scope>NUCLEOTIDE SEQUENCE</scope>
    <source>
        <strain evidence="2">JNU-WLY1368</strain>
    </source>
</reference>
<dbReference type="Proteomes" id="UP000509623">
    <property type="component" value="Chromosome"/>
</dbReference>
<evidence type="ECO:0000313" key="1">
    <source>
        <dbReference type="EMBL" id="QKN23803.1"/>
    </source>
</evidence>
<dbReference type="KEGG" id="clf:GJQ69_04515"/>
<evidence type="ECO:0000313" key="4">
    <source>
        <dbReference type="Proteomes" id="UP000509623"/>
    </source>
</evidence>
<dbReference type="AlphaFoldDB" id="A0A859DU66"/>
<dbReference type="RefSeq" id="WP_086035870.1">
    <property type="nucleotide sequence ID" value="NZ_CP046051.1"/>
</dbReference>
<protein>
    <submittedName>
        <fullName evidence="1">Uncharacterized protein</fullName>
    </submittedName>
</protein>
<evidence type="ECO:0000313" key="3">
    <source>
        <dbReference type="Proteomes" id="UP000501316"/>
    </source>
</evidence>
<proteinExistence type="predicted"/>
<keyword evidence="4" id="KW-1185">Reference proteome</keyword>
<dbReference type="EMBL" id="CP046161">
    <property type="protein sequence ID" value="QKO29561.1"/>
    <property type="molecule type" value="Genomic_DNA"/>
</dbReference>